<dbReference type="GO" id="GO:0008270">
    <property type="term" value="F:zinc ion binding"/>
    <property type="evidence" value="ECO:0007669"/>
    <property type="project" value="UniProtKB-KW"/>
</dbReference>
<feature type="domain" description="C2H2-type" evidence="5">
    <location>
        <begin position="89"/>
        <end position="107"/>
    </location>
</feature>
<dbReference type="SUPFAM" id="SSF57667">
    <property type="entry name" value="beta-beta-alpha zinc fingers"/>
    <property type="match status" value="1"/>
</dbReference>
<keyword evidence="1" id="KW-0479">Metal-binding</keyword>
<dbReference type="EMBL" id="HACG01045254">
    <property type="protein sequence ID" value="CEK92119.1"/>
    <property type="molecule type" value="Transcribed_RNA"/>
</dbReference>
<organism evidence="6">
    <name type="scientific">Arion vulgaris</name>
    <dbReference type="NCBI Taxonomy" id="1028688"/>
    <lineage>
        <taxon>Eukaryota</taxon>
        <taxon>Metazoa</taxon>
        <taxon>Spiralia</taxon>
        <taxon>Lophotrochozoa</taxon>
        <taxon>Mollusca</taxon>
        <taxon>Gastropoda</taxon>
        <taxon>Heterobranchia</taxon>
        <taxon>Euthyneura</taxon>
        <taxon>Panpulmonata</taxon>
        <taxon>Eupulmonata</taxon>
        <taxon>Stylommatophora</taxon>
        <taxon>Helicina</taxon>
        <taxon>Arionoidea</taxon>
        <taxon>Arionidae</taxon>
        <taxon>Arion</taxon>
    </lineage>
</organism>
<dbReference type="Gene3D" id="3.30.160.60">
    <property type="entry name" value="Classic Zinc Finger"/>
    <property type="match status" value="1"/>
</dbReference>
<evidence type="ECO:0000256" key="2">
    <source>
        <dbReference type="ARBA" id="ARBA00022771"/>
    </source>
</evidence>
<evidence type="ECO:0000256" key="4">
    <source>
        <dbReference type="PROSITE-ProRule" id="PRU00042"/>
    </source>
</evidence>
<feature type="non-terminal residue" evidence="6">
    <location>
        <position position="107"/>
    </location>
</feature>
<evidence type="ECO:0000256" key="1">
    <source>
        <dbReference type="ARBA" id="ARBA00022723"/>
    </source>
</evidence>
<dbReference type="FunFam" id="3.30.160.60:FF:000446">
    <property type="entry name" value="Zinc finger protein"/>
    <property type="match status" value="1"/>
</dbReference>
<evidence type="ECO:0000259" key="5">
    <source>
        <dbReference type="PROSITE" id="PS50157"/>
    </source>
</evidence>
<keyword evidence="3" id="KW-0862">Zinc</keyword>
<dbReference type="PROSITE" id="PS50157">
    <property type="entry name" value="ZINC_FINGER_C2H2_2"/>
    <property type="match status" value="1"/>
</dbReference>
<keyword evidence="2 4" id="KW-0863">Zinc-finger</keyword>
<sequence>RMTENEASLDSVVFHGSRRNVCDTQTDYQPTLQNEDCMVESDKIFSVSDKNTDLHTVNVTDRLQSDILIQTQHDHFVTHTRARNQEKLYKCDVCGAGFTQCSSLKGH</sequence>
<dbReference type="InterPro" id="IPR013087">
    <property type="entry name" value="Znf_C2H2_type"/>
</dbReference>
<evidence type="ECO:0000313" key="6">
    <source>
        <dbReference type="EMBL" id="CEK92119.1"/>
    </source>
</evidence>
<dbReference type="InterPro" id="IPR036236">
    <property type="entry name" value="Znf_C2H2_sf"/>
</dbReference>
<name>A0A0B7BFN2_9EUPU</name>
<accession>A0A0B7BFN2</accession>
<feature type="non-terminal residue" evidence="6">
    <location>
        <position position="1"/>
    </location>
</feature>
<evidence type="ECO:0000256" key="3">
    <source>
        <dbReference type="ARBA" id="ARBA00022833"/>
    </source>
</evidence>
<dbReference type="AlphaFoldDB" id="A0A0B7BFN2"/>
<protein>
    <recommendedName>
        <fullName evidence="5">C2H2-type domain-containing protein</fullName>
    </recommendedName>
</protein>
<proteinExistence type="predicted"/>
<gene>
    <name evidence="6" type="primary">ORF186679</name>
</gene>
<reference evidence="6" key="1">
    <citation type="submission" date="2014-12" db="EMBL/GenBank/DDBJ databases">
        <title>Insight into the proteome of Arion vulgaris.</title>
        <authorList>
            <person name="Aradska J."/>
            <person name="Bulat T."/>
            <person name="Smidak R."/>
            <person name="Sarate P."/>
            <person name="Gangsoo J."/>
            <person name="Sialana F."/>
            <person name="Bilban M."/>
            <person name="Lubec G."/>
        </authorList>
    </citation>
    <scope>NUCLEOTIDE SEQUENCE</scope>
    <source>
        <tissue evidence="6">Skin</tissue>
    </source>
</reference>